<keyword evidence="2" id="KW-0436">Ligase</keyword>
<dbReference type="Gene3D" id="3.40.50.12780">
    <property type="entry name" value="N-terminal domain of ligase-like"/>
    <property type="match status" value="1"/>
</dbReference>
<accession>A0ABP2Z6D1</accession>
<comment type="caution">
    <text evidence="2">The sequence shown here is derived from an EMBL/GenBank/DDBJ whole genome shotgun (WGS) entry which is preliminary data.</text>
</comment>
<dbReference type="PANTHER" id="PTHR43767">
    <property type="entry name" value="LONG-CHAIN-FATTY-ACID--COA LIGASE"/>
    <property type="match status" value="1"/>
</dbReference>
<reference evidence="2 3" key="1">
    <citation type="journal article" date="2013" name="Genome Announc.">
        <title>Draft Genome Sequence of Shewanella decolorationis S12, a Dye-Degrading Bacterium Isolated from a Wastewater Treatment Plant.</title>
        <authorList>
            <person name="Xu M."/>
            <person name="Fang Y."/>
            <person name="Liu J."/>
            <person name="Chen X."/>
            <person name="Sun G."/>
            <person name="Guo J."/>
            <person name="Hua Z."/>
            <person name="Tu Q."/>
            <person name="Wu L."/>
            <person name="Zhou J."/>
            <person name="Liu X."/>
        </authorList>
    </citation>
    <scope>NUCLEOTIDE SEQUENCE [LARGE SCALE GENOMIC DNA]</scope>
    <source>
        <strain evidence="2 3">S12</strain>
    </source>
</reference>
<proteinExistence type="predicted"/>
<dbReference type="InterPro" id="IPR042099">
    <property type="entry name" value="ANL_N_sf"/>
</dbReference>
<gene>
    <name evidence="2" type="ORF">SHD_2078</name>
</gene>
<sequence length="376" mass="41784">MFEKNGKFNLIENNVTYTLDKIVELPYNKDLTSIVVNCSSDNEKLVSKMLHALYVGQHLDIPVIFNRTNQQINFHNIPKKFSVGLFTSGTTGTPKLIFHLLSDLLPRTNQSINNFRWLLCYHPMSFAGLQVILQAVISNNVLVVDVDANVTKKAQLACQYNIDAISATPSLIRSFLLSWTKQLPPLKTITLGGEIATQAILDALKSTFPDAKLRHIYATTEAGVVFTVKDGIAGFPLEWRNSHLNGWELTFDESLVLHKKDITIKTGDTVKIIGNRVYFIGREDNIVNIGGVKVNLEDIEQKILSLDEVIDARVYAKSNPITNAIVCAEIATHDESKARAALATLNNNLDNAAKPRIVTFVTNISLTEAGKKLRKV</sequence>
<dbReference type="InterPro" id="IPR050237">
    <property type="entry name" value="ATP-dep_AMP-bd_enzyme"/>
</dbReference>
<dbReference type="SUPFAM" id="SSF56801">
    <property type="entry name" value="Acetyl-CoA synthetase-like"/>
    <property type="match status" value="1"/>
</dbReference>
<organism evidence="2 3">
    <name type="scientific">Shewanella decolorationis S12</name>
    <dbReference type="NCBI Taxonomy" id="1353536"/>
    <lineage>
        <taxon>Bacteria</taxon>
        <taxon>Pseudomonadati</taxon>
        <taxon>Pseudomonadota</taxon>
        <taxon>Gammaproteobacteria</taxon>
        <taxon>Alteromonadales</taxon>
        <taxon>Shewanellaceae</taxon>
        <taxon>Shewanella</taxon>
    </lineage>
</organism>
<dbReference type="GO" id="GO:0016874">
    <property type="term" value="F:ligase activity"/>
    <property type="evidence" value="ECO:0007669"/>
    <property type="project" value="UniProtKB-KW"/>
</dbReference>
<dbReference type="Proteomes" id="UP000017548">
    <property type="component" value="Unassembled WGS sequence"/>
</dbReference>
<name>A0ABP2Z6D1_9GAMM</name>
<dbReference type="RefSeq" id="WP_023267089.1">
    <property type="nucleotide sequence ID" value="NZ_AXZL01000066.1"/>
</dbReference>
<protein>
    <submittedName>
        <fullName evidence="2">Amp-dependent synthetase and ligase</fullName>
    </submittedName>
</protein>
<dbReference type="InterPro" id="IPR000873">
    <property type="entry name" value="AMP-dep_synth/lig_dom"/>
</dbReference>
<dbReference type="InterPro" id="IPR045851">
    <property type="entry name" value="AMP-bd_C_sf"/>
</dbReference>
<dbReference type="EMBL" id="AXZL01000066">
    <property type="protein sequence ID" value="ESE41168.1"/>
    <property type="molecule type" value="Genomic_DNA"/>
</dbReference>
<dbReference type="Pfam" id="PF00501">
    <property type="entry name" value="AMP-binding"/>
    <property type="match status" value="1"/>
</dbReference>
<dbReference type="PANTHER" id="PTHR43767:SF1">
    <property type="entry name" value="NONRIBOSOMAL PEPTIDE SYNTHASE PES1 (EUROFUNG)-RELATED"/>
    <property type="match status" value="1"/>
</dbReference>
<dbReference type="Gene3D" id="3.30.300.30">
    <property type="match status" value="1"/>
</dbReference>
<evidence type="ECO:0000259" key="1">
    <source>
        <dbReference type="Pfam" id="PF00501"/>
    </source>
</evidence>
<evidence type="ECO:0000313" key="3">
    <source>
        <dbReference type="Proteomes" id="UP000017548"/>
    </source>
</evidence>
<evidence type="ECO:0000313" key="2">
    <source>
        <dbReference type="EMBL" id="ESE41168.1"/>
    </source>
</evidence>
<keyword evidence="3" id="KW-1185">Reference proteome</keyword>
<feature type="domain" description="AMP-dependent synthetase/ligase" evidence="1">
    <location>
        <begin position="83"/>
        <end position="237"/>
    </location>
</feature>